<reference evidence="2" key="1">
    <citation type="submission" date="2016-11" db="EMBL/GenBank/DDBJ databases">
        <authorList>
            <person name="Varghese N."/>
            <person name="Submissions S."/>
        </authorList>
    </citation>
    <scope>NUCLEOTIDE SEQUENCE [LARGE SCALE GENOMIC DNA]</scope>
    <source>
        <strain evidence="2">DSM 14826</strain>
    </source>
</reference>
<gene>
    <name evidence="1" type="ORF">SAMN02745227_00025</name>
</gene>
<name>A0A1M6K876_9FIRM</name>
<dbReference type="EMBL" id="FRAI01000005">
    <property type="protein sequence ID" value="SHJ55172.1"/>
    <property type="molecule type" value="Genomic_DNA"/>
</dbReference>
<evidence type="ECO:0000313" key="1">
    <source>
        <dbReference type="EMBL" id="SHJ55172.1"/>
    </source>
</evidence>
<sequence>MNNLDIGKLNDILIELNTIKMVEVKKIKGAVENTDDLSSFLSDCQKKILYLDRAIQYFQGFLEAWKSYNDGNKVENDDPVQRTSWVVHNDIITIAIRRPNSKYATTIRFSKELGKEMLDFILDFIDKRGFIKRSDILAEFEKKIIETTSYNSTSAGQVVYAMILVLLKEGVIMCSEHNKREYVKGHNQTSLL</sequence>
<evidence type="ECO:0000313" key="2">
    <source>
        <dbReference type="Proteomes" id="UP000243547"/>
    </source>
</evidence>
<protein>
    <submittedName>
        <fullName evidence="1">Uncharacterized protein</fullName>
    </submittedName>
</protein>
<dbReference type="OrthoDB" id="9824883at2"/>
<proteinExistence type="predicted"/>
<organism evidence="1 2">
    <name type="scientific">Anaerobranca californiensis DSM 14826</name>
    <dbReference type="NCBI Taxonomy" id="1120989"/>
    <lineage>
        <taxon>Bacteria</taxon>
        <taxon>Bacillati</taxon>
        <taxon>Bacillota</taxon>
        <taxon>Clostridia</taxon>
        <taxon>Eubacteriales</taxon>
        <taxon>Proteinivoracaceae</taxon>
        <taxon>Anaerobranca</taxon>
    </lineage>
</organism>
<dbReference type="RefSeq" id="WP_072905170.1">
    <property type="nucleotide sequence ID" value="NZ_FRAI01000005.1"/>
</dbReference>
<dbReference type="AlphaFoldDB" id="A0A1M6K876"/>
<accession>A0A1M6K876</accession>
<dbReference type="Proteomes" id="UP000243547">
    <property type="component" value="Unassembled WGS sequence"/>
</dbReference>
<keyword evidence="2" id="KW-1185">Reference proteome</keyword>